<dbReference type="PANTHER" id="PTHR21363">
    <property type="entry name" value="PREPHENATE DEHYDROGENASE"/>
    <property type="match status" value="1"/>
</dbReference>
<evidence type="ECO:0000313" key="14">
    <source>
        <dbReference type="Proteomes" id="UP000316882"/>
    </source>
</evidence>
<dbReference type="Gene3D" id="3.30.70.260">
    <property type="match status" value="1"/>
</dbReference>
<dbReference type="InterPro" id="IPR045865">
    <property type="entry name" value="ACT-like_dom_sf"/>
</dbReference>
<dbReference type="SUPFAM" id="SSF51735">
    <property type="entry name" value="NAD(P)-binding Rossmann-fold domains"/>
    <property type="match status" value="1"/>
</dbReference>
<keyword evidence="8" id="KW-0520">NAD</keyword>
<dbReference type="EC" id="1.3.1.12" evidence="3"/>
<dbReference type="SUPFAM" id="SSF48179">
    <property type="entry name" value="6-phosphogluconate dehydrogenase C-terminal domain-like"/>
    <property type="match status" value="1"/>
</dbReference>
<dbReference type="AlphaFoldDB" id="A0A4Y3PIX0"/>
<dbReference type="InterPro" id="IPR036291">
    <property type="entry name" value="NAD(P)-bd_dom_sf"/>
</dbReference>
<evidence type="ECO:0000256" key="1">
    <source>
        <dbReference type="ARBA" id="ARBA00005067"/>
    </source>
</evidence>
<feature type="domain" description="ACT" evidence="12">
    <location>
        <begin position="299"/>
        <end position="369"/>
    </location>
</feature>
<evidence type="ECO:0000256" key="9">
    <source>
        <dbReference type="ARBA" id="ARBA00023141"/>
    </source>
</evidence>
<evidence type="ECO:0000256" key="6">
    <source>
        <dbReference type="ARBA" id="ARBA00022605"/>
    </source>
</evidence>
<dbReference type="NCBIfam" id="NF005107">
    <property type="entry name" value="PRK06545.1-5"/>
    <property type="match status" value="1"/>
</dbReference>
<dbReference type="InterPro" id="IPR002912">
    <property type="entry name" value="ACT_dom"/>
</dbReference>
<comment type="pathway">
    <text evidence="1">Amino-acid biosynthesis; L-tyrosine biosynthesis; (4-hydroxyphenyl)pyruvate from prephenate (NAD(+) route): step 1/1.</text>
</comment>
<dbReference type="PROSITE" id="PS51176">
    <property type="entry name" value="PDH_ADH"/>
    <property type="match status" value="1"/>
</dbReference>
<dbReference type="EMBL" id="BJMH01000009">
    <property type="protein sequence ID" value="GEB32735.1"/>
    <property type="molecule type" value="Genomic_DNA"/>
</dbReference>
<evidence type="ECO:0000256" key="10">
    <source>
        <dbReference type="ARBA" id="ARBA00049260"/>
    </source>
</evidence>
<dbReference type="GO" id="GO:0070403">
    <property type="term" value="F:NAD+ binding"/>
    <property type="evidence" value="ECO:0007669"/>
    <property type="project" value="InterPro"/>
</dbReference>
<keyword evidence="9" id="KW-0057">Aromatic amino acid biosynthesis</keyword>
<evidence type="ECO:0000259" key="11">
    <source>
        <dbReference type="PROSITE" id="PS51176"/>
    </source>
</evidence>
<dbReference type="CDD" id="cd04909">
    <property type="entry name" value="ACT_PDH-BS"/>
    <property type="match status" value="1"/>
</dbReference>
<dbReference type="InterPro" id="IPR050812">
    <property type="entry name" value="Preph/Arog_dehydrog"/>
</dbReference>
<evidence type="ECO:0000256" key="8">
    <source>
        <dbReference type="ARBA" id="ARBA00023027"/>
    </source>
</evidence>
<feature type="domain" description="Prephenate/arogenate dehydrogenase" evidence="11">
    <location>
        <begin position="6"/>
        <end position="294"/>
    </location>
</feature>
<evidence type="ECO:0000256" key="2">
    <source>
        <dbReference type="ARBA" id="ARBA00007964"/>
    </source>
</evidence>
<organism evidence="13 14">
    <name type="scientific">Brevibacillus parabrevis</name>
    <dbReference type="NCBI Taxonomy" id="54914"/>
    <lineage>
        <taxon>Bacteria</taxon>
        <taxon>Bacillati</taxon>
        <taxon>Bacillota</taxon>
        <taxon>Bacilli</taxon>
        <taxon>Bacillales</taxon>
        <taxon>Paenibacillaceae</taxon>
        <taxon>Brevibacillus</taxon>
    </lineage>
</organism>
<gene>
    <name evidence="13" type="primary">tyrA</name>
    <name evidence="13" type="ORF">BPA01_23150</name>
</gene>
<dbReference type="FunFam" id="3.40.50.720:FF:000208">
    <property type="entry name" value="Prephenate dehydrogenase"/>
    <property type="match status" value="1"/>
</dbReference>
<dbReference type="Gene3D" id="3.40.50.720">
    <property type="entry name" value="NAD(P)-binding Rossmann-like Domain"/>
    <property type="match status" value="1"/>
</dbReference>
<evidence type="ECO:0000256" key="5">
    <source>
        <dbReference type="ARBA" id="ARBA00022498"/>
    </source>
</evidence>
<dbReference type="PANTHER" id="PTHR21363:SF0">
    <property type="entry name" value="PREPHENATE DEHYDROGENASE [NADP(+)]"/>
    <property type="match status" value="1"/>
</dbReference>
<sequence>MEMKKVTITVIGVGLIGGSIALSMRRDPNIRVVGYDVRQEPLDKALTLGVIHAGTTDLQTAVREANVIFLAAPVEQIVATLRLLQDMELQPDVIVTDVGSTKSGIVRQAVEVIPPHVTFIGGHPMAGSHKSGVEAASDRLLENAYYVLTPAPGTAAEKVERLTELLSLTRAKVVQMDADSHDQVVGAVSHFPHVLASALVNLVAGYDEENAWHARLAAGGFRDITRIASSNPRMWRDVLLQNREHIVKIAKDWAKALEDVVELVEEGDPDGIERFFQTARDFRDGLPERKTGALPPLNDLYIDIPDHPGEIGRITTLLGAKQINITNLQIRETREDIYGALRITFHSQEEMEKGEELLRFFDYNVYRRT</sequence>
<evidence type="ECO:0000256" key="4">
    <source>
        <dbReference type="ARBA" id="ARBA00016891"/>
    </source>
</evidence>
<evidence type="ECO:0000259" key="12">
    <source>
        <dbReference type="PROSITE" id="PS51671"/>
    </source>
</evidence>
<comment type="catalytic activity">
    <reaction evidence="10">
        <text>prephenate + NAD(+) = 3-(4-hydroxyphenyl)pyruvate + CO2 + NADH</text>
        <dbReference type="Rhea" id="RHEA:13869"/>
        <dbReference type="ChEBI" id="CHEBI:16526"/>
        <dbReference type="ChEBI" id="CHEBI:29934"/>
        <dbReference type="ChEBI" id="CHEBI:36242"/>
        <dbReference type="ChEBI" id="CHEBI:57540"/>
        <dbReference type="ChEBI" id="CHEBI:57945"/>
        <dbReference type="EC" id="1.3.1.12"/>
    </reaction>
</comment>
<evidence type="ECO:0000256" key="7">
    <source>
        <dbReference type="ARBA" id="ARBA00023002"/>
    </source>
</evidence>
<dbReference type="InterPro" id="IPR046825">
    <property type="entry name" value="PDH_C"/>
</dbReference>
<evidence type="ECO:0000313" key="13">
    <source>
        <dbReference type="EMBL" id="GEB32735.1"/>
    </source>
</evidence>
<dbReference type="STRING" id="54914.AV540_05345"/>
<comment type="caution">
    <text evidence="13">The sequence shown here is derived from an EMBL/GenBank/DDBJ whole genome shotgun (WGS) entry which is preliminary data.</text>
</comment>
<dbReference type="InterPro" id="IPR046826">
    <property type="entry name" value="PDH_N"/>
</dbReference>
<dbReference type="PROSITE" id="PS51671">
    <property type="entry name" value="ACT"/>
    <property type="match status" value="1"/>
</dbReference>
<keyword evidence="6" id="KW-0028">Amino-acid biosynthesis</keyword>
<dbReference type="InterPro" id="IPR003099">
    <property type="entry name" value="Prephen_DH"/>
</dbReference>
<evidence type="ECO:0000256" key="3">
    <source>
        <dbReference type="ARBA" id="ARBA00012068"/>
    </source>
</evidence>
<accession>A0A4Y3PIX0</accession>
<dbReference type="SUPFAM" id="SSF55021">
    <property type="entry name" value="ACT-like"/>
    <property type="match status" value="1"/>
</dbReference>
<comment type="similarity">
    <text evidence="2">Belongs to the prephenate/arogenate dehydrogenase family.</text>
</comment>
<dbReference type="GO" id="GO:0004665">
    <property type="term" value="F:prephenate dehydrogenase (NADP+) activity"/>
    <property type="evidence" value="ECO:0007669"/>
    <property type="project" value="InterPro"/>
</dbReference>
<dbReference type="GO" id="GO:0006571">
    <property type="term" value="P:tyrosine biosynthetic process"/>
    <property type="evidence" value="ECO:0007669"/>
    <property type="project" value="UniProtKB-UniPathway"/>
</dbReference>
<dbReference type="InterPro" id="IPR008927">
    <property type="entry name" value="6-PGluconate_DH-like_C_sf"/>
</dbReference>
<dbReference type="Pfam" id="PF20463">
    <property type="entry name" value="PDH_C"/>
    <property type="match status" value="1"/>
</dbReference>
<proteinExistence type="inferred from homology"/>
<name>A0A4Y3PIX0_BREPA</name>
<keyword evidence="5" id="KW-0827">Tyrosine biosynthesis</keyword>
<dbReference type="Proteomes" id="UP000316882">
    <property type="component" value="Unassembled WGS sequence"/>
</dbReference>
<keyword evidence="14" id="KW-1185">Reference proteome</keyword>
<protein>
    <recommendedName>
        <fullName evidence="4">Prephenate dehydrogenase</fullName>
        <ecNumber evidence="3">1.3.1.12</ecNumber>
    </recommendedName>
</protein>
<dbReference type="Pfam" id="PF01842">
    <property type="entry name" value="ACT"/>
    <property type="match status" value="1"/>
</dbReference>
<dbReference type="FunFam" id="1.10.3660.10:FF:000003">
    <property type="entry name" value="Prephenate dehydrogenase"/>
    <property type="match status" value="1"/>
</dbReference>
<dbReference type="UniPathway" id="UPA00122">
    <property type="reaction ID" value="UER00961"/>
</dbReference>
<keyword evidence="7" id="KW-0560">Oxidoreductase</keyword>
<reference evidence="13 14" key="1">
    <citation type="submission" date="2019-06" db="EMBL/GenBank/DDBJ databases">
        <title>Whole genome shotgun sequence of Brevibacillus parabrevis NBRC 12334.</title>
        <authorList>
            <person name="Hosoyama A."/>
            <person name="Uohara A."/>
            <person name="Ohji S."/>
            <person name="Ichikawa N."/>
        </authorList>
    </citation>
    <scope>NUCLEOTIDE SEQUENCE [LARGE SCALE GENOMIC DNA]</scope>
    <source>
        <strain evidence="13 14">NBRC 12334</strain>
    </source>
</reference>
<dbReference type="Pfam" id="PF02153">
    <property type="entry name" value="PDH_N"/>
    <property type="match status" value="1"/>
</dbReference>
<dbReference type="Gene3D" id="1.10.3660.10">
    <property type="entry name" value="6-phosphogluconate dehydrogenase C-terminal like domain"/>
    <property type="match status" value="1"/>
</dbReference>
<dbReference type="GO" id="GO:0008977">
    <property type="term" value="F:prephenate dehydrogenase (NAD+) activity"/>
    <property type="evidence" value="ECO:0007669"/>
    <property type="project" value="UniProtKB-EC"/>
</dbReference>